<dbReference type="SMART" id="SM00320">
    <property type="entry name" value="WD40"/>
    <property type="match status" value="7"/>
</dbReference>
<name>A0A4P9X0E5_9FUNG</name>
<evidence type="ECO:0000256" key="2">
    <source>
        <dbReference type="ARBA" id="ARBA00022737"/>
    </source>
</evidence>
<dbReference type="Gene3D" id="1.20.1280.50">
    <property type="match status" value="1"/>
</dbReference>
<dbReference type="Pfam" id="PF00400">
    <property type="entry name" value="WD40"/>
    <property type="match status" value="7"/>
</dbReference>
<dbReference type="SUPFAM" id="SSF50978">
    <property type="entry name" value="WD40 repeat-like"/>
    <property type="match status" value="1"/>
</dbReference>
<feature type="repeat" description="WD" evidence="3">
    <location>
        <begin position="308"/>
        <end position="347"/>
    </location>
</feature>
<keyword evidence="2" id="KW-0677">Repeat</keyword>
<dbReference type="OrthoDB" id="190105at2759"/>
<organism evidence="5 6">
    <name type="scientific">Caulochytrium protostelioides</name>
    <dbReference type="NCBI Taxonomy" id="1555241"/>
    <lineage>
        <taxon>Eukaryota</taxon>
        <taxon>Fungi</taxon>
        <taxon>Fungi incertae sedis</taxon>
        <taxon>Chytridiomycota</taxon>
        <taxon>Chytridiomycota incertae sedis</taxon>
        <taxon>Chytridiomycetes</taxon>
        <taxon>Caulochytriales</taxon>
        <taxon>Caulochytriaceae</taxon>
        <taxon>Caulochytrium</taxon>
    </lineage>
</organism>
<dbReference type="InterPro" id="IPR020472">
    <property type="entry name" value="WD40_PAC1"/>
</dbReference>
<dbReference type="PROSITE" id="PS00678">
    <property type="entry name" value="WD_REPEATS_1"/>
    <property type="match status" value="2"/>
</dbReference>
<feature type="repeat" description="WD" evidence="3">
    <location>
        <begin position="195"/>
        <end position="234"/>
    </location>
</feature>
<dbReference type="PANTHER" id="PTHR19849:SF1">
    <property type="entry name" value="F-BOX_WD REPEAT-CONTAINING PROTEIN 7"/>
    <property type="match status" value="1"/>
</dbReference>
<dbReference type="GO" id="GO:0005737">
    <property type="term" value="C:cytoplasm"/>
    <property type="evidence" value="ECO:0007669"/>
    <property type="project" value="TreeGrafter"/>
</dbReference>
<dbReference type="Proteomes" id="UP000274922">
    <property type="component" value="Unassembled WGS sequence"/>
</dbReference>
<dbReference type="GO" id="GO:0005634">
    <property type="term" value="C:nucleus"/>
    <property type="evidence" value="ECO:0007669"/>
    <property type="project" value="TreeGrafter"/>
</dbReference>
<dbReference type="InterPro" id="IPR001680">
    <property type="entry name" value="WD40_rpt"/>
</dbReference>
<dbReference type="GO" id="GO:0043130">
    <property type="term" value="F:ubiquitin binding"/>
    <property type="evidence" value="ECO:0007669"/>
    <property type="project" value="TreeGrafter"/>
</dbReference>
<accession>A0A4P9X0E5</accession>
<dbReference type="SUPFAM" id="SSF81383">
    <property type="entry name" value="F-box domain"/>
    <property type="match status" value="1"/>
</dbReference>
<evidence type="ECO:0000259" key="4">
    <source>
        <dbReference type="PROSITE" id="PS50181"/>
    </source>
</evidence>
<reference evidence="6" key="1">
    <citation type="journal article" date="2018" name="Nat. Microbiol.">
        <title>Leveraging single-cell genomics to expand the fungal tree of life.</title>
        <authorList>
            <person name="Ahrendt S.R."/>
            <person name="Quandt C.A."/>
            <person name="Ciobanu D."/>
            <person name="Clum A."/>
            <person name="Salamov A."/>
            <person name="Andreopoulos B."/>
            <person name="Cheng J.F."/>
            <person name="Woyke T."/>
            <person name="Pelin A."/>
            <person name="Henrissat B."/>
            <person name="Reynolds N.K."/>
            <person name="Benny G.L."/>
            <person name="Smith M.E."/>
            <person name="James T.Y."/>
            <person name="Grigoriev I.V."/>
        </authorList>
    </citation>
    <scope>NUCLEOTIDE SEQUENCE [LARGE SCALE GENOMIC DNA]</scope>
    <source>
        <strain evidence="6">ATCC 52028</strain>
    </source>
</reference>
<evidence type="ECO:0000313" key="5">
    <source>
        <dbReference type="EMBL" id="RKO99211.1"/>
    </source>
</evidence>
<dbReference type="CDD" id="cd00200">
    <property type="entry name" value="WD40"/>
    <property type="match status" value="1"/>
</dbReference>
<keyword evidence="1 3" id="KW-0853">WD repeat</keyword>
<evidence type="ECO:0000256" key="1">
    <source>
        <dbReference type="ARBA" id="ARBA00022574"/>
    </source>
</evidence>
<dbReference type="InterPro" id="IPR015943">
    <property type="entry name" value="WD40/YVTN_repeat-like_dom_sf"/>
</dbReference>
<keyword evidence="6" id="KW-1185">Reference proteome</keyword>
<dbReference type="InterPro" id="IPR001810">
    <property type="entry name" value="F-box_dom"/>
</dbReference>
<feature type="repeat" description="WD" evidence="3">
    <location>
        <begin position="348"/>
        <end position="389"/>
    </location>
</feature>
<dbReference type="PRINTS" id="PR00320">
    <property type="entry name" value="GPROTEINBRPT"/>
</dbReference>
<feature type="repeat" description="WD" evidence="3">
    <location>
        <begin position="390"/>
        <end position="429"/>
    </location>
</feature>
<dbReference type="PROSITE" id="PS50082">
    <property type="entry name" value="WD_REPEATS_2"/>
    <property type="match status" value="4"/>
</dbReference>
<dbReference type="GO" id="GO:0010992">
    <property type="term" value="P:ubiquitin recycling"/>
    <property type="evidence" value="ECO:0007669"/>
    <property type="project" value="TreeGrafter"/>
</dbReference>
<evidence type="ECO:0000256" key="3">
    <source>
        <dbReference type="PROSITE-ProRule" id="PRU00221"/>
    </source>
</evidence>
<dbReference type="InterPro" id="IPR019775">
    <property type="entry name" value="WD40_repeat_CS"/>
</dbReference>
<sequence length="514" mass="57402">MLPAAAAQLPAAPSPGSAAPHPLHELPRMLSTFEQLGPQMKNYMLFQLLRRCAHPSLQFLNGIIAPTLKRDFLRLLPFELCQQVLQNLDARSLARCAIVSKGWRAVVEGRGAEITVWKRRLVERGWLHDDEVSLYRRHHIIQQNWNKGRCERTSFPGHGSHVVTCLQFDADKIVSGSDDQSIHIYSTKGHLLQRLTGHDGGVWALQYWRHILVSGSTDRSVRVWDMDRGVNTHTFEGHTSTVRCLMILIPRPHCETGVLEPPEPLIVTGSRDTTLRVWRLPDPHTDPGWDAAAHAGEDRVNPWFKHVLAGHEQSVRAIAGKGRILVSGSYDHTVRIWDVMEGRVNWVCSGHTQKVYSVGYCEETARAVSGSMDMSVRVWCTKTGTALFNLEGHSNLVGLLELSPHYLVTAAADWTLRIWNPMNGQCLARLKGHTAAITCFHHDPALNRIVSGSEGGVKDARVLAGADGAPVYGRPIGDIVSNAVGVWRVRMDEERLVCAVQKELEQTFFEVLDF</sequence>
<dbReference type="Gene3D" id="2.130.10.10">
    <property type="entry name" value="YVTN repeat-like/Quinoprotein amine dehydrogenase"/>
    <property type="match status" value="1"/>
</dbReference>
<dbReference type="PANTHER" id="PTHR19849">
    <property type="entry name" value="PHOSPHOLIPASE A-2-ACTIVATING PROTEIN"/>
    <property type="match status" value="1"/>
</dbReference>
<dbReference type="PROSITE" id="PS50181">
    <property type="entry name" value="FBOX"/>
    <property type="match status" value="1"/>
</dbReference>
<dbReference type="Pfam" id="PF12937">
    <property type="entry name" value="F-box-like"/>
    <property type="match status" value="1"/>
</dbReference>
<dbReference type="SMART" id="SM00256">
    <property type="entry name" value="FBOX"/>
    <property type="match status" value="1"/>
</dbReference>
<dbReference type="STRING" id="1555241.A0A4P9X0E5"/>
<protein>
    <recommendedName>
        <fullName evidence="4">F-box domain-containing protein</fullName>
    </recommendedName>
</protein>
<dbReference type="EMBL" id="ML014308">
    <property type="protein sequence ID" value="RKO99211.1"/>
    <property type="molecule type" value="Genomic_DNA"/>
</dbReference>
<dbReference type="PROSITE" id="PS50294">
    <property type="entry name" value="WD_REPEATS_REGION"/>
    <property type="match status" value="4"/>
</dbReference>
<dbReference type="InterPro" id="IPR036047">
    <property type="entry name" value="F-box-like_dom_sf"/>
</dbReference>
<evidence type="ECO:0000313" key="6">
    <source>
        <dbReference type="Proteomes" id="UP000274922"/>
    </source>
</evidence>
<feature type="non-terminal residue" evidence="5">
    <location>
        <position position="514"/>
    </location>
</feature>
<proteinExistence type="predicted"/>
<dbReference type="AlphaFoldDB" id="A0A4P9X0E5"/>
<gene>
    <name evidence="5" type="ORF">CXG81DRAFT_14826</name>
</gene>
<dbReference type="InterPro" id="IPR036322">
    <property type="entry name" value="WD40_repeat_dom_sf"/>
</dbReference>
<feature type="domain" description="F-box" evidence="4">
    <location>
        <begin position="70"/>
        <end position="120"/>
    </location>
</feature>
<dbReference type="GO" id="GO:0043161">
    <property type="term" value="P:proteasome-mediated ubiquitin-dependent protein catabolic process"/>
    <property type="evidence" value="ECO:0007669"/>
    <property type="project" value="TreeGrafter"/>
</dbReference>